<dbReference type="AlphaFoldDB" id="A0A0C2IXI9"/>
<organism evidence="1 2">
    <name type="scientific">Thelohanellus kitauei</name>
    <name type="common">Myxosporean</name>
    <dbReference type="NCBI Taxonomy" id="669202"/>
    <lineage>
        <taxon>Eukaryota</taxon>
        <taxon>Metazoa</taxon>
        <taxon>Cnidaria</taxon>
        <taxon>Myxozoa</taxon>
        <taxon>Myxosporea</taxon>
        <taxon>Bivalvulida</taxon>
        <taxon>Platysporina</taxon>
        <taxon>Myxobolidae</taxon>
        <taxon>Thelohanellus</taxon>
    </lineage>
</organism>
<reference evidence="1 2" key="1">
    <citation type="journal article" date="2014" name="Genome Biol. Evol.">
        <title>The genome of the myxosporean Thelohanellus kitauei shows adaptations to nutrient acquisition within its fish host.</title>
        <authorList>
            <person name="Yang Y."/>
            <person name="Xiong J."/>
            <person name="Zhou Z."/>
            <person name="Huo F."/>
            <person name="Miao W."/>
            <person name="Ran C."/>
            <person name="Liu Y."/>
            <person name="Zhang J."/>
            <person name="Feng J."/>
            <person name="Wang M."/>
            <person name="Wang M."/>
            <person name="Wang L."/>
            <person name="Yao B."/>
        </authorList>
    </citation>
    <scope>NUCLEOTIDE SEQUENCE [LARGE SCALE GENOMIC DNA]</scope>
    <source>
        <strain evidence="1">Wuqing</strain>
    </source>
</reference>
<evidence type="ECO:0000313" key="1">
    <source>
        <dbReference type="EMBL" id="KII70089.1"/>
    </source>
</evidence>
<keyword evidence="2" id="KW-1185">Reference proteome</keyword>
<accession>A0A0C2IXI9</accession>
<protein>
    <submittedName>
        <fullName evidence="1">Uncharacterized protein</fullName>
    </submittedName>
</protein>
<sequence length="100" mass="11651">MEAFERFFSSRMHEYIFIMENGPDHAAREWQPGNIPSTLHAFPPPGLSLGIEMEEHCKNSLSEIRSRPVNLIEDGSREIIPFDCDGYYRNMLKYVTRCNL</sequence>
<gene>
    <name evidence="1" type="ORF">RF11_01820</name>
</gene>
<name>A0A0C2IXI9_THEKT</name>
<evidence type="ECO:0000313" key="2">
    <source>
        <dbReference type="Proteomes" id="UP000031668"/>
    </source>
</evidence>
<dbReference type="Proteomes" id="UP000031668">
    <property type="component" value="Unassembled WGS sequence"/>
</dbReference>
<dbReference type="EMBL" id="JWZT01002192">
    <property type="protein sequence ID" value="KII70089.1"/>
    <property type="molecule type" value="Genomic_DNA"/>
</dbReference>
<comment type="caution">
    <text evidence="1">The sequence shown here is derived from an EMBL/GenBank/DDBJ whole genome shotgun (WGS) entry which is preliminary data.</text>
</comment>
<proteinExistence type="predicted"/>